<name>A0A3M7SE60_BRAPC</name>
<evidence type="ECO:0000313" key="1">
    <source>
        <dbReference type="EMBL" id="RNA33858.1"/>
    </source>
</evidence>
<proteinExistence type="predicted"/>
<dbReference type="AlphaFoldDB" id="A0A3M7SE60"/>
<reference evidence="1 2" key="1">
    <citation type="journal article" date="2018" name="Sci. Rep.">
        <title>Genomic signatures of local adaptation to the degree of environmental predictability in rotifers.</title>
        <authorList>
            <person name="Franch-Gras L."/>
            <person name="Hahn C."/>
            <person name="Garcia-Roger E.M."/>
            <person name="Carmona M.J."/>
            <person name="Serra M."/>
            <person name="Gomez A."/>
        </authorList>
    </citation>
    <scope>NUCLEOTIDE SEQUENCE [LARGE SCALE GENOMIC DNA]</scope>
    <source>
        <strain evidence="1">HYR1</strain>
    </source>
</reference>
<gene>
    <name evidence="1" type="ORF">BpHYR1_023480</name>
</gene>
<comment type="caution">
    <text evidence="1">The sequence shown here is derived from an EMBL/GenBank/DDBJ whole genome shotgun (WGS) entry which is preliminary data.</text>
</comment>
<dbReference type="Proteomes" id="UP000276133">
    <property type="component" value="Unassembled WGS sequence"/>
</dbReference>
<accession>A0A3M7SE60</accession>
<dbReference type="EMBL" id="REGN01001568">
    <property type="protein sequence ID" value="RNA33858.1"/>
    <property type="molecule type" value="Genomic_DNA"/>
</dbReference>
<organism evidence="1 2">
    <name type="scientific">Brachionus plicatilis</name>
    <name type="common">Marine rotifer</name>
    <name type="synonym">Brachionus muelleri</name>
    <dbReference type="NCBI Taxonomy" id="10195"/>
    <lineage>
        <taxon>Eukaryota</taxon>
        <taxon>Metazoa</taxon>
        <taxon>Spiralia</taxon>
        <taxon>Gnathifera</taxon>
        <taxon>Rotifera</taxon>
        <taxon>Eurotatoria</taxon>
        <taxon>Monogononta</taxon>
        <taxon>Pseudotrocha</taxon>
        <taxon>Ploima</taxon>
        <taxon>Brachionidae</taxon>
        <taxon>Brachionus</taxon>
    </lineage>
</organism>
<sequence length="87" mass="10367">MACQLLDLDLTLRSQVKSKYGLFFSIVPKKSPKGPKSQNDSFTLPYLTLKHVSSMHHFYNTKDRKIQKVWKLKTRYTNYLIWKNFLI</sequence>
<protein>
    <submittedName>
        <fullName evidence="1">Uncharacterized protein</fullName>
    </submittedName>
</protein>
<keyword evidence="2" id="KW-1185">Reference proteome</keyword>
<evidence type="ECO:0000313" key="2">
    <source>
        <dbReference type="Proteomes" id="UP000276133"/>
    </source>
</evidence>